<keyword evidence="7" id="KW-1005">Bacterial flagellum biogenesis</keyword>
<feature type="domain" description="Flagellar assembly protein FliH/Type III secretion system HrpE" evidence="10">
    <location>
        <begin position="89"/>
        <end position="213"/>
    </location>
</feature>
<dbReference type="NCBIfam" id="NF009925">
    <property type="entry name" value="PRK13386.1"/>
    <property type="match status" value="1"/>
</dbReference>
<keyword evidence="9" id="KW-1006">Bacterial flagellum protein export</keyword>
<dbReference type="GO" id="GO:0071973">
    <property type="term" value="P:bacterial-type flagellum-dependent cell motility"/>
    <property type="evidence" value="ECO:0007669"/>
    <property type="project" value="InterPro"/>
</dbReference>
<dbReference type="PRINTS" id="PR01003">
    <property type="entry name" value="FLGFLIH"/>
</dbReference>
<evidence type="ECO:0000313" key="11">
    <source>
        <dbReference type="EMBL" id="SFN35432.1"/>
    </source>
</evidence>
<dbReference type="GO" id="GO:0015031">
    <property type="term" value="P:protein transport"/>
    <property type="evidence" value="ECO:0007669"/>
    <property type="project" value="UniProtKB-KW"/>
</dbReference>
<dbReference type="GO" id="GO:0005829">
    <property type="term" value="C:cytosol"/>
    <property type="evidence" value="ECO:0007669"/>
    <property type="project" value="TreeGrafter"/>
</dbReference>
<comment type="subcellular location">
    <subcellularLocation>
        <location evidence="2">Cytoplasm</location>
    </subcellularLocation>
</comment>
<dbReference type="InterPro" id="IPR000563">
    <property type="entry name" value="Flag_FliH"/>
</dbReference>
<keyword evidence="8" id="KW-0653">Protein transport</keyword>
<keyword evidence="12" id="KW-1185">Reference proteome</keyword>
<evidence type="ECO:0000256" key="2">
    <source>
        <dbReference type="ARBA" id="ARBA00004496"/>
    </source>
</evidence>
<evidence type="ECO:0000256" key="7">
    <source>
        <dbReference type="ARBA" id="ARBA00022795"/>
    </source>
</evidence>
<dbReference type="PANTHER" id="PTHR34982:SF1">
    <property type="entry name" value="FLAGELLAR ASSEMBLY PROTEIN FLIH"/>
    <property type="match status" value="1"/>
</dbReference>
<dbReference type="STRING" id="1367852.SAMN05216516_10621"/>
<comment type="similarity">
    <text evidence="3">Belongs to the FliH family.</text>
</comment>
<keyword evidence="5" id="KW-0813">Transport</keyword>
<gene>
    <name evidence="11" type="ORF">SAMN05216516_10621</name>
</gene>
<keyword evidence="11" id="KW-0966">Cell projection</keyword>
<evidence type="ECO:0000256" key="4">
    <source>
        <dbReference type="ARBA" id="ARBA00016507"/>
    </source>
</evidence>
<evidence type="ECO:0000259" key="10">
    <source>
        <dbReference type="Pfam" id="PF02108"/>
    </source>
</evidence>
<dbReference type="InterPro" id="IPR018035">
    <property type="entry name" value="Flagellar_FliH/T3SS_HrpE"/>
</dbReference>
<dbReference type="EMBL" id="FOVC01000006">
    <property type="protein sequence ID" value="SFN35432.1"/>
    <property type="molecule type" value="Genomic_DNA"/>
</dbReference>
<accession>A0A1I4YBQ0</accession>
<dbReference type="RefSeq" id="WP_177203322.1">
    <property type="nucleotide sequence ID" value="NZ_FOVC01000006.1"/>
</dbReference>
<name>A0A1I4YBQ0_9GAMM</name>
<organism evidence="11 12">
    <name type="scientific">Izhakiella capsodis</name>
    <dbReference type="NCBI Taxonomy" id="1367852"/>
    <lineage>
        <taxon>Bacteria</taxon>
        <taxon>Pseudomonadati</taxon>
        <taxon>Pseudomonadota</taxon>
        <taxon>Gammaproteobacteria</taxon>
        <taxon>Enterobacterales</taxon>
        <taxon>Erwiniaceae</taxon>
        <taxon>Izhakiella</taxon>
    </lineage>
</organism>
<keyword evidence="6" id="KW-0963">Cytoplasm</keyword>
<dbReference type="Proteomes" id="UP000242222">
    <property type="component" value="Unassembled WGS sequence"/>
</dbReference>
<evidence type="ECO:0000256" key="5">
    <source>
        <dbReference type="ARBA" id="ARBA00022448"/>
    </source>
</evidence>
<protein>
    <recommendedName>
        <fullName evidence="4">Flagellar assembly protein FliH</fullName>
    </recommendedName>
</protein>
<reference evidence="12" key="1">
    <citation type="submission" date="2016-10" db="EMBL/GenBank/DDBJ databases">
        <authorList>
            <person name="Varghese N."/>
            <person name="Submissions S."/>
        </authorList>
    </citation>
    <scope>NUCLEOTIDE SEQUENCE [LARGE SCALE GENOMIC DNA]</scope>
    <source>
        <strain evidence="12">N6PO6</strain>
    </source>
</reference>
<evidence type="ECO:0000256" key="6">
    <source>
        <dbReference type="ARBA" id="ARBA00022490"/>
    </source>
</evidence>
<dbReference type="AlphaFoldDB" id="A0A1I4YBQ0"/>
<evidence type="ECO:0000256" key="3">
    <source>
        <dbReference type="ARBA" id="ARBA00006602"/>
    </source>
</evidence>
<keyword evidence="11" id="KW-0969">Cilium</keyword>
<dbReference type="PANTHER" id="PTHR34982">
    <property type="entry name" value="YOP PROTEINS TRANSLOCATION PROTEIN L"/>
    <property type="match status" value="1"/>
</dbReference>
<comment type="function">
    <text evidence="1">Needed for flagellar regrowth and assembly.</text>
</comment>
<evidence type="ECO:0000256" key="9">
    <source>
        <dbReference type="ARBA" id="ARBA00023225"/>
    </source>
</evidence>
<evidence type="ECO:0000256" key="8">
    <source>
        <dbReference type="ARBA" id="ARBA00022927"/>
    </source>
</evidence>
<keyword evidence="11" id="KW-0282">Flagellum</keyword>
<dbReference type="GO" id="GO:0003774">
    <property type="term" value="F:cytoskeletal motor activity"/>
    <property type="evidence" value="ECO:0007669"/>
    <property type="project" value="InterPro"/>
</dbReference>
<dbReference type="GO" id="GO:0044781">
    <property type="term" value="P:bacterial-type flagellum organization"/>
    <property type="evidence" value="ECO:0007669"/>
    <property type="project" value="UniProtKB-KW"/>
</dbReference>
<dbReference type="Pfam" id="PF02108">
    <property type="entry name" value="FliH"/>
    <property type="match status" value="1"/>
</dbReference>
<sequence>MTLNDAIDGTLRLYHFPSLNKKPPEDATAALQETIDEDQLQQEVEQMRRNGFDQGHEQGYQAGRSAGYEEGHQQGRDEGLCEARSNLQQAVSPVDALVVQLRQTLDEYEQRRRDELMLLVEKVARQVIRCDLAIQPSQLLTLVDEALSSLPETPTRLQVLLNPDEFVRIQELAPEKVSAWGMTGDAFLEAGECRIVTDVGEMDIGCNHRLEQCIDALGKSLAAPVGGAGSLLNNPPSQEQEK</sequence>
<evidence type="ECO:0000313" key="12">
    <source>
        <dbReference type="Proteomes" id="UP000242222"/>
    </source>
</evidence>
<evidence type="ECO:0000256" key="1">
    <source>
        <dbReference type="ARBA" id="ARBA00003041"/>
    </source>
</evidence>
<dbReference type="GO" id="GO:0009288">
    <property type="term" value="C:bacterial-type flagellum"/>
    <property type="evidence" value="ECO:0007669"/>
    <property type="project" value="InterPro"/>
</dbReference>
<proteinExistence type="inferred from homology"/>
<dbReference type="InterPro" id="IPR051472">
    <property type="entry name" value="T3SS_Stator/FliH"/>
</dbReference>